<dbReference type="Proteomes" id="UP001281147">
    <property type="component" value="Unassembled WGS sequence"/>
</dbReference>
<protein>
    <submittedName>
        <fullName evidence="1">Uncharacterized protein</fullName>
    </submittedName>
</protein>
<evidence type="ECO:0000313" key="2">
    <source>
        <dbReference type="Proteomes" id="UP001281147"/>
    </source>
</evidence>
<keyword evidence="2" id="KW-1185">Reference proteome</keyword>
<dbReference type="EMBL" id="JAUTXU010000098">
    <property type="protein sequence ID" value="KAK3708779.1"/>
    <property type="molecule type" value="Genomic_DNA"/>
</dbReference>
<comment type="caution">
    <text evidence="1">The sequence shown here is derived from an EMBL/GenBank/DDBJ whole genome shotgun (WGS) entry which is preliminary data.</text>
</comment>
<evidence type="ECO:0000313" key="1">
    <source>
        <dbReference type="EMBL" id="KAK3708779.1"/>
    </source>
</evidence>
<proteinExistence type="predicted"/>
<gene>
    <name evidence="1" type="ORF">LTR37_011300</name>
</gene>
<accession>A0ACC3N3P1</accession>
<sequence length="222" mass="25240">MAPPLYRVYRRRFRPAADLAQINLEWSSKTKAQKKAWTDAYRRGRDMQTIVRQHLVDNVDPSLTAIDVSRAAVPPNFAGYLADVGHAITQHTVLVDRLRVFMRAWQDLHDIEQAHRIPYAQSLAHSMRKVGQAQNAIVEAEDSLRTLRDNDRNLPPMPANAAGQRKMPLSWFSGDVIWRRFVNGHAGDVDNRVSGLPLAPNEAWVPQKDFIGGQSRGFLWLK</sequence>
<reference evidence="1" key="1">
    <citation type="submission" date="2023-07" db="EMBL/GenBank/DDBJ databases">
        <title>Black Yeasts Isolated from many extreme environments.</title>
        <authorList>
            <person name="Coleine C."/>
            <person name="Stajich J.E."/>
            <person name="Selbmann L."/>
        </authorList>
    </citation>
    <scope>NUCLEOTIDE SEQUENCE</scope>
    <source>
        <strain evidence="1">CCFEE 5714</strain>
    </source>
</reference>
<name>A0ACC3N3P1_9PEZI</name>
<organism evidence="1 2">
    <name type="scientific">Vermiconidia calcicola</name>
    <dbReference type="NCBI Taxonomy" id="1690605"/>
    <lineage>
        <taxon>Eukaryota</taxon>
        <taxon>Fungi</taxon>
        <taxon>Dikarya</taxon>
        <taxon>Ascomycota</taxon>
        <taxon>Pezizomycotina</taxon>
        <taxon>Dothideomycetes</taxon>
        <taxon>Dothideomycetidae</taxon>
        <taxon>Mycosphaerellales</taxon>
        <taxon>Extremaceae</taxon>
        <taxon>Vermiconidia</taxon>
    </lineage>
</organism>